<feature type="compositionally biased region" description="Polar residues" evidence="1">
    <location>
        <begin position="227"/>
        <end position="258"/>
    </location>
</feature>
<dbReference type="AlphaFoldDB" id="A0A1E4U3B9"/>
<name>A0A1E4U3B9_PACTA</name>
<accession>A0A1E4U3B9</accession>
<evidence type="ECO:0000313" key="3">
    <source>
        <dbReference type="Proteomes" id="UP000094236"/>
    </source>
</evidence>
<protein>
    <submittedName>
        <fullName evidence="2">Uncharacterized protein</fullName>
    </submittedName>
</protein>
<sequence>MVYHLMKKAKSYITQPPFNITNTSITANGSNSSSNVDKRPHQKLALEDMVNSVFPEEIPGSCLNFENDSEPINEDIKRLTLHQISQEELLDVIKEEARKLPDSIIIDDLTPPDQFQPQNQLAIQNQSRFDVEELPIVSSAMGAVDESVQDQENDKEMLFFNTQEVADSSFVVFYENDDFQIYDGCTLFDNTNDYSSIESEDENEELYGVSGVSGVEVDTQAIPIQTSNAHDHSSSSVQPQSPKDSLASSFQTSLDSIFSSHNENNHNESILTTPDLNKSPKTGNFIQSDKGTPTTPVFPITPTTRKFVVDRNSYESSKSDHFNSPCATGITTITSIGSANASTDKVFCTHSQSKKSLKSARSSFIDSDEGGLGRSLSSRSARDLRTYNSYTAFSSSDNLAISLSDTFSTSKFSLKRSNTYDSNGRAYNEKPRDLISALGRRNDKAKPAYVKKFELASLVNNIKSLNFFPIPTSASTSPLSPSKRVRSYEISPPSPLDHIEKDIITPQSIEANKSRLDDFKFSDFSFAFTDNINKERTRPKRDIDLKLMNPPVLYGINDARLDTTLLELNMKNYSMFEIGIANESNDGVISRHSTNHDQSLTGDDIDEPGIEIPERSSKRPTALQNYTKFGSYYNNDENNTALYHGSRHVNTNKGFNYTNGGNRTYSYYSMCTIMEEND</sequence>
<reference evidence="3" key="1">
    <citation type="submission" date="2016-05" db="EMBL/GenBank/DDBJ databases">
        <title>Comparative genomics of biotechnologically important yeasts.</title>
        <authorList>
            <consortium name="DOE Joint Genome Institute"/>
            <person name="Riley R."/>
            <person name="Haridas S."/>
            <person name="Wolfe K.H."/>
            <person name="Lopes M.R."/>
            <person name="Hittinger C.T."/>
            <person name="Goker M."/>
            <person name="Salamov A."/>
            <person name="Wisecaver J."/>
            <person name="Long T.M."/>
            <person name="Aerts A.L."/>
            <person name="Barry K."/>
            <person name="Choi C."/>
            <person name="Clum A."/>
            <person name="Coughlan A.Y."/>
            <person name="Deshpande S."/>
            <person name="Douglass A.P."/>
            <person name="Hanson S.J."/>
            <person name="Klenk H.-P."/>
            <person name="Labutti K."/>
            <person name="Lapidus A."/>
            <person name="Lindquist E."/>
            <person name="Lipzen A."/>
            <person name="Meier-Kolthoff J.P."/>
            <person name="Ohm R.A."/>
            <person name="Otillar R.P."/>
            <person name="Pangilinan J."/>
            <person name="Peng Y."/>
            <person name="Rokas A."/>
            <person name="Rosa C.A."/>
            <person name="Scheuner C."/>
            <person name="Sibirny A.A."/>
            <person name="Slot J.C."/>
            <person name="Stielow J.B."/>
            <person name="Sun H."/>
            <person name="Kurtzman C.P."/>
            <person name="Blackwell M."/>
            <person name="Grigoriev I.V."/>
            <person name="Jeffries T.W."/>
        </authorList>
    </citation>
    <scope>NUCLEOTIDE SEQUENCE [LARGE SCALE GENOMIC DNA]</scope>
    <source>
        <strain evidence="3">NRRL Y-2460</strain>
    </source>
</reference>
<feature type="compositionally biased region" description="Polar residues" evidence="1">
    <location>
        <begin position="270"/>
        <end position="279"/>
    </location>
</feature>
<feature type="region of interest" description="Disordered" evidence="1">
    <location>
        <begin position="595"/>
        <end position="619"/>
    </location>
</feature>
<evidence type="ECO:0000256" key="1">
    <source>
        <dbReference type="SAM" id="MobiDB-lite"/>
    </source>
</evidence>
<dbReference type="EMBL" id="KV454011">
    <property type="protein sequence ID" value="ODV98479.1"/>
    <property type="molecule type" value="Genomic_DNA"/>
</dbReference>
<dbReference type="Proteomes" id="UP000094236">
    <property type="component" value="Unassembled WGS sequence"/>
</dbReference>
<feature type="region of interest" description="Disordered" evidence="1">
    <location>
        <begin position="227"/>
        <end position="279"/>
    </location>
</feature>
<gene>
    <name evidence="2" type="ORF">PACTADRAFT_31871</name>
</gene>
<keyword evidence="3" id="KW-1185">Reference proteome</keyword>
<evidence type="ECO:0000313" key="2">
    <source>
        <dbReference type="EMBL" id="ODV98479.1"/>
    </source>
</evidence>
<organism evidence="2 3">
    <name type="scientific">Pachysolen tannophilus NRRL Y-2460</name>
    <dbReference type="NCBI Taxonomy" id="669874"/>
    <lineage>
        <taxon>Eukaryota</taxon>
        <taxon>Fungi</taxon>
        <taxon>Dikarya</taxon>
        <taxon>Ascomycota</taxon>
        <taxon>Saccharomycotina</taxon>
        <taxon>Pichiomycetes</taxon>
        <taxon>Pachysolenaceae</taxon>
        <taxon>Pachysolen</taxon>
    </lineage>
</organism>
<proteinExistence type="predicted"/>